<keyword evidence="1" id="KW-0732">Signal</keyword>
<accession>A0A224VFS0</accession>
<evidence type="ECO:0000313" key="4">
    <source>
        <dbReference type="Proteomes" id="UP000214739"/>
    </source>
</evidence>
<dbReference type="OrthoDB" id="2318771at2"/>
<gene>
    <name evidence="3" type="ORF">C5L28_000865</name>
    <name evidence="2" type="ORF">LPKJCM_00472</name>
</gene>
<proteinExistence type="predicted"/>
<protein>
    <recommendedName>
        <fullName evidence="6">D-alanyl-D-alanine carboxypeptidase</fullName>
    </recommendedName>
</protein>
<evidence type="ECO:0000256" key="1">
    <source>
        <dbReference type="SAM" id="SignalP"/>
    </source>
</evidence>
<dbReference type="EMBL" id="PUFL01000009">
    <property type="protein sequence ID" value="TDG94826.1"/>
    <property type="molecule type" value="Genomic_DNA"/>
</dbReference>
<feature type="signal peptide" evidence="1">
    <location>
        <begin position="1"/>
        <end position="26"/>
    </location>
</feature>
<organism evidence="2 4">
    <name type="scientific">Lentilactobacillus parakefiri</name>
    <dbReference type="NCBI Taxonomy" id="152332"/>
    <lineage>
        <taxon>Bacteria</taxon>
        <taxon>Bacillati</taxon>
        <taxon>Bacillota</taxon>
        <taxon>Bacilli</taxon>
        <taxon>Lactobacillales</taxon>
        <taxon>Lactobacillaceae</taxon>
        <taxon>Lentilactobacillus</taxon>
    </lineage>
</organism>
<feature type="chain" id="PRO_5044569637" description="D-alanyl-D-alanine carboxypeptidase" evidence="1">
    <location>
        <begin position="27"/>
        <end position="298"/>
    </location>
</feature>
<comment type="caution">
    <text evidence="2">The sequence shown here is derived from an EMBL/GenBank/DDBJ whole genome shotgun (WGS) entry which is preliminary data.</text>
</comment>
<dbReference type="EMBL" id="BDGB01000029">
    <property type="protein sequence ID" value="GAW71392.1"/>
    <property type="molecule type" value="Genomic_DNA"/>
</dbReference>
<dbReference type="RefSeq" id="WP_057962106.1">
    <property type="nucleotide sequence ID" value="NZ_BAAAXO010000039.1"/>
</dbReference>
<dbReference type="Proteomes" id="UP000214739">
    <property type="component" value="Unassembled WGS sequence"/>
</dbReference>
<name>A0A224VFS0_9LACO</name>
<dbReference type="Proteomes" id="UP000294668">
    <property type="component" value="Unassembled WGS sequence"/>
</dbReference>
<evidence type="ECO:0008006" key="6">
    <source>
        <dbReference type="Google" id="ProtNLM"/>
    </source>
</evidence>
<reference evidence="3" key="3">
    <citation type="submission" date="2019-02" db="EMBL/GenBank/DDBJ databases">
        <authorList>
            <person name="Buron G."/>
            <person name="Chaylann A."/>
            <person name="Dolejs I."/>
            <person name="Forster J."/>
            <person name="Miks M.H."/>
        </authorList>
    </citation>
    <scope>NUCLEOTIDE SEQUENCE</scope>
    <source>
        <strain evidence="3">DSM 10551</strain>
    </source>
</reference>
<evidence type="ECO:0000313" key="2">
    <source>
        <dbReference type="EMBL" id="GAW71392.1"/>
    </source>
</evidence>
<evidence type="ECO:0000313" key="3">
    <source>
        <dbReference type="EMBL" id="TDG94826.1"/>
    </source>
</evidence>
<evidence type="ECO:0000313" key="5">
    <source>
        <dbReference type="Proteomes" id="UP000294668"/>
    </source>
</evidence>
<reference evidence="2 4" key="1">
    <citation type="journal article" date="2017" name="Biosci Microbiota Food Health">
        <title>Genomic characterization reconfirms the taxonomic status of Lactobacillus parakefiri.</title>
        <authorList>
            <person name="Tanizawa Y."/>
            <person name="Kobayashi H."/>
            <person name="Kaminuma E."/>
            <person name="Sakamoto M."/>
            <person name="Ohkuma M."/>
            <person name="Nakamura Y."/>
            <person name="Arita M."/>
            <person name="Tohno M."/>
        </authorList>
    </citation>
    <scope>NUCLEOTIDE SEQUENCE [LARGE SCALE GENOMIC DNA]</scope>
    <source>
        <strain evidence="2 4">JCM 8573</strain>
    </source>
</reference>
<reference evidence="3 5" key="2">
    <citation type="journal article" date="2019" name="Appl. Microbiol. Biotechnol.">
        <title>Uncovering carbohydrate metabolism through a genotype-phenotype association study of 56 lactic acid bacteria genomes.</title>
        <authorList>
            <person name="Buron-Moles G."/>
            <person name="Chailyan A."/>
            <person name="Dolejs I."/>
            <person name="Forster J."/>
            <person name="Miks M.H."/>
        </authorList>
    </citation>
    <scope>NUCLEOTIDE SEQUENCE [LARGE SCALE GENOMIC DNA]</scope>
    <source>
        <strain evidence="3 5">DSM 10551</strain>
    </source>
</reference>
<sequence length="298" mass="33576">MTKRLKIGILVATFLLTLGISNTSQAKSKIKVYWDNHDDRLDTTHMYTAPAIQKGQQTGYMWNFKHTKRIHKLNNYKYTEWNLYSAVSVITKRGKGIYYKISNADQSVRGLVYHKYVTRALAKNVNSFTSDAEYINYLKTAPSQKLARQILKLFPNSQVSLDLSKQVATLNGRNSRTGVMALTGFTNKLDFGAESLTFLHDRSESYKGYKLFGSNPGSFLYRTYLLPATGRVNAVAKMLDAAGYTAEKRAKMGNYQLGICIYDEVGDLDNHKNDTLIHPGGSPSFYLIYNVVLGGKEN</sequence>
<dbReference type="AlphaFoldDB" id="A0A224VFS0"/>
<keyword evidence="5" id="KW-1185">Reference proteome</keyword>